<evidence type="ECO:0000256" key="2">
    <source>
        <dbReference type="SAM" id="Phobius"/>
    </source>
</evidence>
<feature type="region of interest" description="Disordered" evidence="1">
    <location>
        <begin position="96"/>
        <end position="119"/>
    </location>
</feature>
<accession>A0A344J7I5</accession>
<organism evidence="3 4">
    <name type="scientific">Solilutibacter oculi</name>
    <dbReference type="NCBI Taxonomy" id="2698682"/>
    <lineage>
        <taxon>Bacteria</taxon>
        <taxon>Pseudomonadati</taxon>
        <taxon>Pseudomonadota</taxon>
        <taxon>Gammaproteobacteria</taxon>
        <taxon>Lysobacterales</taxon>
        <taxon>Lysobacteraceae</taxon>
        <taxon>Solilutibacter</taxon>
    </lineage>
</organism>
<gene>
    <name evidence="3" type="ORF">DCD74_10185</name>
</gene>
<sequence length="143" mass="15566">MYWLLLPVAALALFLGLRTPSAGLMALWLLVMLASLGGWLWLRYRQLFPARAAIELTPLDPAELARLRAQTVANREAAEVARLAAEAEAAHPIHPVTPTLHIPQPVEPETEPAPVPQRPLTGRAVFALPDDPPRVISPGDRAL</sequence>
<dbReference type="AlphaFoldDB" id="A0A344J7I5"/>
<name>A0A344J7I5_9GAMM</name>
<reference evidence="4" key="1">
    <citation type="submission" date="2018-05" db="EMBL/GenBank/DDBJ databases">
        <title>Luteimonas pekinense sp. nov., isolated from human Meibomian gland secretions, Beijing, China.</title>
        <authorList>
            <person name="Wen T."/>
            <person name="Bai H."/>
            <person name="Lv H."/>
        </authorList>
    </citation>
    <scope>NUCLEOTIDE SEQUENCE [LARGE SCALE GENOMIC DNA]</scope>
    <source>
        <strain evidence="4">83-4</strain>
    </source>
</reference>
<proteinExistence type="predicted"/>
<feature type="transmembrane region" description="Helical" evidence="2">
    <location>
        <begin position="26"/>
        <end position="42"/>
    </location>
</feature>
<protein>
    <submittedName>
        <fullName evidence="3">Uncharacterized protein</fullName>
    </submittedName>
</protein>
<evidence type="ECO:0000313" key="4">
    <source>
        <dbReference type="Proteomes" id="UP000251842"/>
    </source>
</evidence>
<keyword evidence="2" id="KW-1133">Transmembrane helix</keyword>
<keyword evidence="4" id="KW-1185">Reference proteome</keyword>
<dbReference type="OrthoDB" id="6058116at2"/>
<evidence type="ECO:0000256" key="1">
    <source>
        <dbReference type="SAM" id="MobiDB-lite"/>
    </source>
</evidence>
<dbReference type="RefSeq" id="WP_112927207.1">
    <property type="nucleotide sequence ID" value="NZ_CP029556.1"/>
</dbReference>
<keyword evidence="2" id="KW-0472">Membrane</keyword>
<dbReference type="EMBL" id="CP029556">
    <property type="protein sequence ID" value="AXA84995.1"/>
    <property type="molecule type" value="Genomic_DNA"/>
</dbReference>
<evidence type="ECO:0000313" key="3">
    <source>
        <dbReference type="EMBL" id="AXA84995.1"/>
    </source>
</evidence>
<dbReference type="KEGG" id="lue:DCD74_10185"/>
<dbReference type="Proteomes" id="UP000251842">
    <property type="component" value="Chromosome"/>
</dbReference>
<keyword evidence="2" id="KW-0812">Transmembrane</keyword>